<dbReference type="Gene3D" id="2.40.50.90">
    <property type="match status" value="2"/>
</dbReference>
<dbReference type="Gene3D" id="2.40.50.790">
    <property type="match status" value="2"/>
</dbReference>
<dbReference type="GO" id="GO:0005737">
    <property type="term" value="C:cytoplasm"/>
    <property type="evidence" value="ECO:0007669"/>
    <property type="project" value="UniProtKB-ARBA"/>
</dbReference>
<dbReference type="InterPro" id="IPR050621">
    <property type="entry name" value="Tudor_domain_containing"/>
</dbReference>
<feature type="compositionally biased region" description="Basic and acidic residues" evidence="1">
    <location>
        <begin position="1541"/>
        <end position="1552"/>
    </location>
</feature>
<feature type="compositionally biased region" description="Polar residues" evidence="1">
    <location>
        <begin position="963"/>
        <end position="993"/>
    </location>
</feature>
<accession>A0AB39Z624</accession>
<dbReference type="PANTHER" id="PTHR22948">
    <property type="entry name" value="TUDOR DOMAIN CONTAINING PROTEIN"/>
    <property type="match status" value="1"/>
</dbReference>
<dbReference type="GeneID" id="108009285"/>
<evidence type="ECO:0000259" key="2">
    <source>
        <dbReference type="PROSITE" id="PS50304"/>
    </source>
</evidence>
<sequence length="2518" mass="285319">MNGQPPNAGASKVDLYITHVDHVGPYLKVYGQVNRDAAFLVSKRIEQVLPTCFAIDPSWSVERQQALLTPGTFCIFKRTNGPAPGDVEYMRTRVASAELEGQHMRTEIEFLDFGFKRTVNSHDLMFPKQPKLLQNIPLLCSQYIVLGICGDWDKADMAVVHQLIVNQTVQIAIDPTLICDQKFASLRWKDFELNEFLVQQKQIGAPVSKQLMMDHCKKLWKDAPQTPVAEHNNNSIHSSKTPTDIAREQLASRRSLAARLDAQRSIQVTPPRPLNVDAPDYTPKQLPLANVTNVQVPLQGLANTQKPAYVPANPYNRANYQPVDPAAQPYVPKAQPRSLYTYYNVRMNQPMTGMTPAPQNVLIQPYNQSANYVPLSYAPARFTPPPTPSLAQRAQQRTIPAFRTTSLTVGLTYDVDISYVENGPYLFWVHLKSSGPDLSAMMGQIERTKLKPLNQAPELGTACVARFSEDGHLYRALVSAVYAQRYRVVYVDYGNSELLPSSDLFQIPPEMLEIKPFAFRFALAGTKELEPIDESMKRIFKKSAIYRNFELTVQAPESVGSMQTCHLNQNGTNMLELLRQLKNSRQSYAKAEQLQNDDAVEIRFIDSPSNFYVQKVANIGKFEELMDEMFSYYNANQKVPDQLILGAPCIVKCDQEWYRAEILRVDDSVIVRHVDFGYEQNVKRHLIGHIAEKHLEMPRQAIKCCLKGFENSELSENKITDQFEMLAEESNIQRRTFSVRIFRIEPDGLNVVNLLAKNLNVMKKLFKLSMPFEQYLSLEKGQFNANNTRAESVVSSELDKSHILNSTSIVESEDRLQLQEKQHHQKKEQVQQPLVVEIPQPVRAGSGSKNSPDWDKRSSTSAGSKDSKRQQQHSQRFDRHLDSSFETQSTSSYTSGMSSPRKGNRQQNGRTPIQSPRHNGKQEANKNARFNNNESPRKNEDAQQRNQRSQNAPQGYAQKPQRQKSTLDGTLSSKRSSGVESDAASSTTESVPSTKPEKYVSLDKPFVLQEMKTPSKEAASLSWWVSPFQFYVVLKSSSAKYDNVLRDMRQFYRQKQHQPLQLKVGSTVVVRQRKDNAILRATVTACNHMMRKYRVFCVDTGSMITVTSEDVWQLEQRFAEAPCMAHRCSFHSVVTNYDPLYIVDRMEKFVPVNAKVECEFLSKEKSNQTTNNNSSCSYTINMFVNGASLRDTLVKAEFLTEVAPEIRVNLLAGQQIRGKFTTIRDMTNFKVQLDYCDNVNFLCSYDDAKFVKSNPDLARRFKEFYEGKSFALNVKNVCENNILHLRPVMPLFKEDRKAFVCPYPVVQSSFQALVVYTSKPYRIYVQPQAIITAMQNLLDNMFEHYEAKGDSLKKYEAGQICAVRSSDGNWYRARITGKDSNAARPEVFYIDYGNTEEIKRDDIKTLDDQFYENASGFAVEINLPLGRPSNEAKLQARLAEILEEKVVTVKSIEVRRNHLIADIIMENNQSVIDLLKAEKLIQGQDLDYMRKQMEKGKSRTYEYIETVDLTLDDEEDKGRRETGSNSKSSSANASPKKKQHNDKDREPKKTKLAEQAPSPAPSPVPLKAPTPVPAEPEPVPKPATPIPVAIEEPEAKPPVQEPVPEPEKPTPPKEDPYKHLDSFVLSHCDNPAHFFVHPIDQLEKLHQLQENLQIVSPSLPQLMNVVNGADCVSLYSVDKCWYRAKIIDAELMVLLFIDFGNTDCVSDTTDIKESMWSHVEPFCLPCALPICPKGTADWVDAANGIFNESYTKFLHFDYLTKGDQYTTSYVNVYIEGEDVAKKLIADGFARPLEYVPSGCSCYISHVNSICDFFIQLERDSKALELIEMYLREGKLKPLERFEKGSIVAALFEDDELWYRAQLLKQLPDSRYEVLFVDYGNTSITSKCLQLSEGIAAVPSLSKNCSLQLPEDYTSWTPEAEAKFAELSGEGELVFTTQLLKPGQDLVTVDLLLDGENIIERLLPLCQRKETKEASKGSLAVTTKAIITHVESTSHMYLQFSEKDSLMDIICEKLNGTKLQPKTKKGSVDELCVTQFPEDNEFYRSRILEVLEDDRYKVILIDYGNSTVVDKLYELPHEFALIKPVAEICSMEPCPLFEKNKALAISTLDALLDSCNGVVAVEFVDKSASPPVVKLTTMDKKIKSLNIYDHLQKLIEAELKLIQKKNENSECLISHGSSPKSFYVHLKYNSADLEFIVKTLQSIKKEQLKILDTPSKSSTGLCYSQEDACFYRCIIKTVLEENKGFEAFLLDYGNTLTVSEIWKLPQEIEAIPPLALHCQLSEIPQDVPDEKLEEAFAALLEQYFGEVYEITTTPNEDETKPLSAQMRINYKDFAQELASTVAGVQKPVEAELHNCVVVQYDGPRSFYVQMESDVPALESMTDKLLDAEQELPVFGDLKEGALCVAQFPEDEVFYRAQIVKVLDEGKCEVHFIDFGNNAVTQQFRQLPEELAKPERFSKHCELEASTMAKCDVALLQTFIDSRFSETFQVEILATKGAGTHVVRLFYQSKNISEKLQENQ</sequence>
<feature type="domain" description="Tudor" evidence="2">
    <location>
        <begin position="642"/>
        <end position="697"/>
    </location>
</feature>
<reference evidence="4" key="1">
    <citation type="submission" date="2025-08" db="UniProtKB">
        <authorList>
            <consortium name="RefSeq"/>
        </authorList>
    </citation>
    <scope>IDENTIFICATION</scope>
</reference>
<organism evidence="3 4">
    <name type="scientific">Drosophila suzukii</name>
    <name type="common">Spotted-wing drosophila fruit fly</name>
    <dbReference type="NCBI Taxonomy" id="28584"/>
    <lineage>
        <taxon>Eukaryota</taxon>
        <taxon>Metazoa</taxon>
        <taxon>Ecdysozoa</taxon>
        <taxon>Arthropoda</taxon>
        <taxon>Hexapoda</taxon>
        <taxon>Insecta</taxon>
        <taxon>Pterygota</taxon>
        <taxon>Neoptera</taxon>
        <taxon>Endopterygota</taxon>
        <taxon>Diptera</taxon>
        <taxon>Brachycera</taxon>
        <taxon>Muscomorpha</taxon>
        <taxon>Ephydroidea</taxon>
        <taxon>Drosophilidae</taxon>
        <taxon>Drosophila</taxon>
        <taxon>Sophophora</taxon>
    </lineage>
</organism>
<dbReference type="RefSeq" id="XP_016929003.3">
    <property type="nucleotide sequence ID" value="XM_017073514.4"/>
</dbReference>
<feature type="domain" description="Tudor" evidence="2">
    <location>
        <begin position="2214"/>
        <end position="2272"/>
    </location>
</feature>
<feature type="region of interest" description="Disordered" evidence="1">
    <location>
        <begin position="1512"/>
        <end position="1616"/>
    </location>
</feature>
<dbReference type="SMART" id="SM00333">
    <property type="entry name" value="TUDOR"/>
    <property type="match status" value="9"/>
</dbReference>
<dbReference type="InterPro" id="IPR035437">
    <property type="entry name" value="SNase_OB-fold_sf"/>
</dbReference>
<gene>
    <name evidence="4" type="primary">tud</name>
</gene>
<feature type="domain" description="Tudor" evidence="2">
    <location>
        <begin position="1354"/>
        <end position="1413"/>
    </location>
</feature>
<keyword evidence="3" id="KW-1185">Reference proteome</keyword>
<dbReference type="CDD" id="cd20379">
    <property type="entry name" value="Tudor_dTUD-like"/>
    <property type="match status" value="1"/>
</dbReference>
<feature type="domain" description="Tudor" evidence="2">
    <location>
        <begin position="2395"/>
        <end position="2454"/>
    </location>
</feature>
<feature type="region of interest" description="Disordered" evidence="1">
    <location>
        <begin position="814"/>
        <end position="996"/>
    </location>
</feature>
<feature type="compositionally biased region" description="Low complexity" evidence="1">
    <location>
        <begin position="887"/>
        <end position="899"/>
    </location>
</feature>
<feature type="compositionally biased region" description="Polar residues" evidence="1">
    <location>
        <begin position="944"/>
        <end position="953"/>
    </location>
</feature>
<feature type="domain" description="Tudor" evidence="2">
    <location>
        <begin position="2024"/>
        <end position="2083"/>
    </location>
</feature>
<evidence type="ECO:0000313" key="4">
    <source>
        <dbReference type="RefSeq" id="XP_016929003.3"/>
    </source>
</evidence>
<dbReference type="Proteomes" id="UP001652628">
    <property type="component" value="Chromosome 2R"/>
</dbReference>
<feature type="compositionally biased region" description="Low complexity" evidence="1">
    <location>
        <begin position="1524"/>
        <end position="1534"/>
    </location>
</feature>
<feature type="domain" description="Tudor" evidence="2">
    <location>
        <begin position="1061"/>
        <end position="1121"/>
    </location>
</feature>
<dbReference type="Gene3D" id="2.30.30.140">
    <property type="match status" value="9"/>
</dbReference>
<evidence type="ECO:0000256" key="1">
    <source>
        <dbReference type="SAM" id="MobiDB-lite"/>
    </source>
</evidence>
<proteinExistence type="predicted"/>
<dbReference type="InterPro" id="IPR002999">
    <property type="entry name" value="Tudor"/>
</dbReference>
<feature type="domain" description="Tudor" evidence="2">
    <location>
        <begin position="1840"/>
        <end position="1899"/>
    </location>
</feature>
<feature type="domain" description="Tudor" evidence="2">
    <location>
        <begin position="456"/>
        <end position="514"/>
    </location>
</feature>
<protein>
    <submittedName>
        <fullName evidence="4">Protein tudor</fullName>
    </submittedName>
</protein>
<feature type="compositionally biased region" description="Basic and acidic residues" evidence="1">
    <location>
        <begin position="1605"/>
        <end position="1616"/>
    </location>
</feature>
<feature type="domain" description="Tudor" evidence="2">
    <location>
        <begin position="1664"/>
        <end position="1720"/>
    </location>
</feature>
<dbReference type="Pfam" id="PF00567">
    <property type="entry name" value="TUDOR"/>
    <property type="match status" value="9"/>
</dbReference>
<feature type="compositionally biased region" description="Pro residues" evidence="1">
    <location>
        <begin position="1558"/>
        <end position="1585"/>
    </location>
</feature>
<dbReference type="PANTHER" id="PTHR22948:SF76">
    <property type="entry name" value="FI20010P1-RELATED"/>
    <property type="match status" value="1"/>
</dbReference>
<feature type="compositionally biased region" description="Polar residues" evidence="1">
    <location>
        <begin position="905"/>
        <end position="917"/>
    </location>
</feature>
<dbReference type="PROSITE" id="PS50304">
    <property type="entry name" value="TUDOR"/>
    <property type="match status" value="9"/>
</dbReference>
<evidence type="ECO:0000313" key="3">
    <source>
        <dbReference type="Proteomes" id="UP001652628"/>
    </source>
</evidence>
<feature type="compositionally biased region" description="Basic and acidic residues" evidence="1">
    <location>
        <begin position="865"/>
        <end position="883"/>
    </location>
</feature>
<dbReference type="SUPFAM" id="SSF63748">
    <property type="entry name" value="Tudor/PWWP/MBT"/>
    <property type="match status" value="9"/>
</dbReference>
<name>A0AB39Z624_DROSZ</name>